<dbReference type="EMBL" id="PDEQ01000002">
    <property type="protein sequence ID" value="PEN14542.1"/>
    <property type="molecule type" value="Genomic_DNA"/>
</dbReference>
<name>A0A2A8D0Q2_9BACT</name>
<dbReference type="SUPFAM" id="SSF53901">
    <property type="entry name" value="Thiolase-like"/>
    <property type="match status" value="1"/>
</dbReference>
<dbReference type="InterPro" id="IPR013747">
    <property type="entry name" value="ACP_syn_III_C"/>
</dbReference>
<evidence type="ECO:0000313" key="16">
    <source>
        <dbReference type="Proteomes" id="UP000220102"/>
    </source>
</evidence>
<dbReference type="NCBIfam" id="NF006829">
    <property type="entry name" value="PRK09352.1"/>
    <property type="match status" value="1"/>
</dbReference>
<keyword evidence="9 12" id="KW-0511">Multifunctional enzyme</keyword>
<dbReference type="PANTHER" id="PTHR43091:SF1">
    <property type="entry name" value="BETA-KETOACYL-[ACYL-CARRIER-PROTEIN] SYNTHASE III, CHLOROPLASTIC"/>
    <property type="match status" value="1"/>
</dbReference>
<keyword evidence="6 12" id="KW-0276">Fatty acid metabolism</keyword>
<feature type="region of interest" description="ACP-binding" evidence="12">
    <location>
        <begin position="254"/>
        <end position="258"/>
    </location>
</feature>
<dbReference type="Proteomes" id="UP000220102">
    <property type="component" value="Unassembled WGS sequence"/>
</dbReference>
<evidence type="ECO:0000256" key="3">
    <source>
        <dbReference type="ARBA" id="ARBA00012333"/>
    </source>
</evidence>
<feature type="active site" evidence="12">
    <location>
        <position position="113"/>
    </location>
</feature>
<keyword evidence="8 12" id="KW-0275">Fatty acid biosynthesis</keyword>
<dbReference type="InterPro" id="IPR016039">
    <property type="entry name" value="Thiolase-like"/>
</dbReference>
<feature type="domain" description="Beta-ketoacyl-[acyl-carrier-protein] synthase III C-terminal" evidence="13">
    <location>
        <begin position="237"/>
        <end position="325"/>
    </location>
</feature>
<evidence type="ECO:0000256" key="12">
    <source>
        <dbReference type="HAMAP-Rule" id="MF_01815"/>
    </source>
</evidence>
<evidence type="ECO:0000259" key="13">
    <source>
        <dbReference type="Pfam" id="PF08541"/>
    </source>
</evidence>
<dbReference type="InterPro" id="IPR004655">
    <property type="entry name" value="FabH"/>
</dbReference>
<keyword evidence="4 12" id="KW-0444">Lipid biosynthesis</keyword>
<keyword evidence="16" id="KW-1185">Reference proteome</keyword>
<comment type="domain">
    <text evidence="12">The last Arg residue of the ACP-binding site is essential for the weak association between ACP/AcpP and FabH.</text>
</comment>
<comment type="similarity">
    <text evidence="2 12">Belongs to the thiolase-like superfamily. FabH family.</text>
</comment>
<comment type="function">
    <text evidence="12">Catalyzes the condensation reaction of fatty acid synthesis by the addition to an acyl acceptor of two carbons from malonyl-ACP. Catalyzes the first condensation reaction which initiates fatty acid synthesis and may therefore play a role in governing the total rate of fatty acid production. Possesses both acetoacetyl-ACP synthase and acetyl transacylase activities. Its substrate specificity determines the biosynthesis of branched-chain and/or straight-chain of fatty acids.</text>
</comment>
<feature type="active site" evidence="12">
    <location>
        <position position="283"/>
    </location>
</feature>
<evidence type="ECO:0000256" key="7">
    <source>
        <dbReference type="ARBA" id="ARBA00023098"/>
    </source>
</evidence>
<reference evidence="15 16" key="1">
    <citation type="submission" date="2017-10" db="EMBL/GenBank/DDBJ databases">
        <title>Draft genome of Longibacter Salinarum.</title>
        <authorList>
            <person name="Goh K.M."/>
            <person name="Shamsir M.S."/>
            <person name="Lim S.W."/>
        </authorList>
    </citation>
    <scope>NUCLEOTIDE SEQUENCE [LARGE SCALE GENOMIC DNA]</scope>
    <source>
        <strain evidence="15 16">KCTC 52045</strain>
    </source>
</reference>
<evidence type="ECO:0000256" key="10">
    <source>
        <dbReference type="ARBA" id="ARBA00023315"/>
    </source>
</evidence>
<evidence type="ECO:0000256" key="4">
    <source>
        <dbReference type="ARBA" id="ARBA00022516"/>
    </source>
</evidence>
<keyword evidence="12" id="KW-0963">Cytoplasm</keyword>
<protein>
    <recommendedName>
        <fullName evidence="3 12">Beta-ketoacyl-[acyl-carrier-protein] synthase III</fullName>
        <shortName evidence="12">Beta-ketoacyl-ACP synthase III</shortName>
        <shortName evidence="12">KAS III</shortName>
        <ecNumber evidence="3 12">2.3.1.180</ecNumber>
    </recommendedName>
    <alternativeName>
        <fullName evidence="12">3-oxoacyl-[acyl-carrier-protein] synthase 3</fullName>
    </alternativeName>
    <alternativeName>
        <fullName evidence="12">3-oxoacyl-[acyl-carrier-protein] synthase III</fullName>
    </alternativeName>
</protein>
<comment type="caution">
    <text evidence="15">The sequence shown here is derived from an EMBL/GenBank/DDBJ whole genome shotgun (WGS) entry which is preliminary data.</text>
</comment>
<dbReference type="FunFam" id="3.40.47.10:FF:000004">
    <property type="entry name" value="3-oxoacyl-[acyl-carrier-protein] synthase 3"/>
    <property type="match status" value="1"/>
</dbReference>
<dbReference type="GO" id="GO:0033818">
    <property type="term" value="F:beta-ketoacyl-acyl-carrier-protein synthase III activity"/>
    <property type="evidence" value="ECO:0007669"/>
    <property type="project" value="UniProtKB-UniRule"/>
</dbReference>
<dbReference type="GO" id="GO:0006633">
    <property type="term" value="P:fatty acid biosynthetic process"/>
    <property type="evidence" value="ECO:0007669"/>
    <property type="project" value="UniProtKB-UniRule"/>
</dbReference>
<dbReference type="PANTHER" id="PTHR43091">
    <property type="entry name" value="3-OXOACYL-[ACYL-CARRIER-PROTEIN] SYNTHASE"/>
    <property type="match status" value="1"/>
</dbReference>
<dbReference type="Pfam" id="PF08541">
    <property type="entry name" value="ACP_syn_III_C"/>
    <property type="match status" value="1"/>
</dbReference>
<evidence type="ECO:0000256" key="5">
    <source>
        <dbReference type="ARBA" id="ARBA00022679"/>
    </source>
</evidence>
<dbReference type="Gene3D" id="3.40.47.10">
    <property type="match status" value="1"/>
</dbReference>
<feature type="active site" evidence="12">
    <location>
        <position position="253"/>
    </location>
</feature>
<comment type="subunit">
    <text evidence="12">Homodimer.</text>
</comment>
<dbReference type="GO" id="GO:0005737">
    <property type="term" value="C:cytoplasm"/>
    <property type="evidence" value="ECO:0007669"/>
    <property type="project" value="UniProtKB-SubCell"/>
</dbReference>
<evidence type="ECO:0000256" key="1">
    <source>
        <dbReference type="ARBA" id="ARBA00005194"/>
    </source>
</evidence>
<organism evidence="15 16">
    <name type="scientific">Longibacter salinarum</name>
    <dbReference type="NCBI Taxonomy" id="1850348"/>
    <lineage>
        <taxon>Bacteria</taxon>
        <taxon>Pseudomonadati</taxon>
        <taxon>Rhodothermota</taxon>
        <taxon>Rhodothermia</taxon>
        <taxon>Rhodothermales</taxon>
        <taxon>Salisaetaceae</taxon>
        <taxon>Longibacter</taxon>
    </lineage>
</organism>
<dbReference type="OrthoDB" id="9815506at2"/>
<dbReference type="NCBIfam" id="TIGR00747">
    <property type="entry name" value="fabH"/>
    <property type="match status" value="1"/>
</dbReference>
<evidence type="ECO:0000256" key="8">
    <source>
        <dbReference type="ARBA" id="ARBA00023160"/>
    </source>
</evidence>
<comment type="subcellular location">
    <subcellularLocation>
        <location evidence="12">Cytoplasm</location>
    </subcellularLocation>
</comment>
<evidence type="ECO:0000259" key="14">
    <source>
        <dbReference type="Pfam" id="PF08545"/>
    </source>
</evidence>
<feature type="domain" description="Beta-ketoacyl-[acyl-carrier-protein] synthase III N-terminal" evidence="14">
    <location>
        <begin position="109"/>
        <end position="185"/>
    </location>
</feature>
<evidence type="ECO:0000256" key="6">
    <source>
        <dbReference type="ARBA" id="ARBA00022832"/>
    </source>
</evidence>
<evidence type="ECO:0000313" key="15">
    <source>
        <dbReference type="EMBL" id="PEN14542.1"/>
    </source>
</evidence>
<dbReference type="RefSeq" id="WP_098074715.1">
    <property type="nucleotide sequence ID" value="NZ_PDEQ01000002.1"/>
</dbReference>
<dbReference type="AlphaFoldDB" id="A0A2A8D0Q2"/>
<comment type="catalytic activity">
    <reaction evidence="11">
        <text>malonyl-[ACP] + acetyl-CoA + H(+) = 3-oxobutanoyl-[ACP] + CO2 + CoA</text>
        <dbReference type="Rhea" id="RHEA:12080"/>
        <dbReference type="Rhea" id="RHEA-COMP:9623"/>
        <dbReference type="Rhea" id="RHEA-COMP:9625"/>
        <dbReference type="ChEBI" id="CHEBI:15378"/>
        <dbReference type="ChEBI" id="CHEBI:16526"/>
        <dbReference type="ChEBI" id="CHEBI:57287"/>
        <dbReference type="ChEBI" id="CHEBI:57288"/>
        <dbReference type="ChEBI" id="CHEBI:78449"/>
        <dbReference type="ChEBI" id="CHEBI:78450"/>
        <dbReference type="EC" id="2.3.1.180"/>
    </reaction>
    <physiologicalReaction direction="left-to-right" evidence="11">
        <dbReference type="Rhea" id="RHEA:12081"/>
    </physiologicalReaction>
</comment>
<dbReference type="GO" id="GO:0004315">
    <property type="term" value="F:3-oxoacyl-[acyl-carrier-protein] synthase activity"/>
    <property type="evidence" value="ECO:0007669"/>
    <property type="project" value="InterPro"/>
</dbReference>
<dbReference type="EC" id="2.3.1.180" evidence="3 12"/>
<evidence type="ECO:0000256" key="11">
    <source>
        <dbReference type="ARBA" id="ARBA00051096"/>
    </source>
</evidence>
<gene>
    <name evidence="12" type="primary">fabH</name>
    <name evidence="15" type="ORF">CRI94_05825</name>
</gene>
<keyword evidence="10 12" id="KW-0012">Acyltransferase</keyword>
<comment type="pathway">
    <text evidence="1 12">Lipid metabolism; fatty acid biosynthesis.</text>
</comment>
<evidence type="ECO:0000256" key="9">
    <source>
        <dbReference type="ARBA" id="ARBA00023268"/>
    </source>
</evidence>
<sequence length="351" mass="37750">MPYASITGWGHYAPDNVVTNDDLAQHMETSDEWIRSRSGIRERRFAEEGETTATMSIESGKRALERANLSPEELDLILVASSSPDYLTPPVSSQVQEGLGAKHVGAMQLTVGCTGWVYAMVTAEQFIRTGAYENILVVGTELTSRWLSWENRGTAVLFGDGSGAVVVQASDEPAGILGHVLGSDGSGAEDIILPGGGVAQPLTHERLDANEYNIKMNGREVFRFATRIMGTALEEALHRAERTVDDIDLFVPHQANARIIEYAAKDAGLPRDKVVVNVDRYGNTSAASVPIALSEAFDEGRAQPGDTIAVVAFGAGLTWASAIVQLSASFPALQEVAEHPAETRARTKVRM</sequence>
<proteinExistence type="inferred from homology"/>
<dbReference type="InterPro" id="IPR013751">
    <property type="entry name" value="ACP_syn_III_N"/>
</dbReference>
<keyword evidence="7 12" id="KW-0443">Lipid metabolism</keyword>
<dbReference type="CDD" id="cd00830">
    <property type="entry name" value="KAS_III"/>
    <property type="match status" value="1"/>
</dbReference>
<dbReference type="Pfam" id="PF08545">
    <property type="entry name" value="ACP_syn_III"/>
    <property type="match status" value="1"/>
</dbReference>
<keyword evidence="5 12" id="KW-0808">Transferase</keyword>
<dbReference type="UniPathway" id="UPA00094"/>
<accession>A0A2A8D0Q2</accession>
<dbReference type="HAMAP" id="MF_01815">
    <property type="entry name" value="FabH"/>
    <property type="match status" value="1"/>
</dbReference>
<evidence type="ECO:0000256" key="2">
    <source>
        <dbReference type="ARBA" id="ARBA00008642"/>
    </source>
</evidence>